<evidence type="ECO:0000256" key="1">
    <source>
        <dbReference type="SAM" id="SignalP"/>
    </source>
</evidence>
<accession>A0A0K2BMW1</accession>
<reference evidence="2" key="1">
    <citation type="submission" date="2015-05" db="EMBL/GenBank/DDBJ databases">
        <title>A new acidic matrix protein hic22 from the nacreous layer of freshwater mussel, Hyriopsis cumingii.</title>
        <authorList>
            <person name="Liu X."/>
            <person name="Jin C."/>
            <person name="Zeng S."/>
            <person name="Li J."/>
        </authorList>
    </citation>
    <scope>NUCLEOTIDE SEQUENCE</scope>
</reference>
<name>A0A0K2BMW1_SINCU</name>
<feature type="signal peptide" evidence="1">
    <location>
        <begin position="1"/>
        <end position="21"/>
    </location>
</feature>
<organism evidence="2">
    <name type="scientific">Sinohyriopsis cumingii</name>
    <name type="common">Triangle sail mussel</name>
    <name type="synonym">Hyriopsis cumingii</name>
    <dbReference type="NCBI Taxonomy" id="165450"/>
    <lineage>
        <taxon>Eukaryota</taxon>
        <taxon>Metazoa</taxon>
        <taxon>Spiralia</taxon>
        <taxon>Lophotrochozoa</taxon>
        <taxon>Mollusca</taxon>
        <taxon>Bivalvia</taxon>
        <taxon>Autobranchia</taxon>
        <taxon>Heteroconchia</taxon>
        <taxon>Palaeoheterodonta</taxon>
        <taxon>Unionida</taxon>
        <taxon>Unionoidea</taxon>
        <taxon>Unionidae</taxon>
        <taxon>Gonideinae</taxon>
        <taxon>Sinohyriopsis</taxon>
    </lineage>
</organism>
<proteinExistence type="evidence at transcript level"/>
<feature type="chain" id="PRO_5005474395" evidence="1">
    <location>
        <begin position="22"/>
        <end position="206"/>
    </location>
</feature>
<sequence length="206" mass="22515">MFRCLYKRFVCGMLLISLAVAQLNDTIPALNATIPESDSQNETNGMHAFITCGRIFGSNFSALNTGTMDFLTDTFCSGLEPYVSCVIEGLINATTLIDNAIKGLINKDAVLPSFQNACAVRSVWAQNAACIRNQTLKLSTSCNYYFNIEILHLSQRVSPVSLCSSFVSSINCLADAFSACSSDVSNIYRSTYLNFLTQECRNGTQT</sequence>
<dbReference type="AlphaFoldDB" id="A0A0K2BMW1"/>
<keyword evidence="1" id="KW-0732">Signal</keyword>
<dbReference type="EMBL" id="KR534871">
    <property type="protein sequence ID" value="AKZ66522.1"/>
    <property type="molecule type" value="mRNA"/>
</dbReference>
<protein>
    <submittedName>
        <fullName evidence="2">Hic22</fullName>
    </submittedName>
</protein>
<evidence type="ECO:0000313" key="2">
    <source>
        <dbReference type="EMBL" id="AKZ66522.1"/>
    </source>
</evidence>